<organism evidence="1 2">
    <name type="scientific">Candidatus Roizmanbacteria bacterium CG_4_9_14_0_2_um_filter_39_13</name>
    <dbReference type="NCBI Taxonomy" id="1974839"/>
    <lineage>
        <taxon>Bacteria</taxon>
        <taxon>Candidatus Roizmaniibacteriota</taxon>
    </lineage>
</organism>
<accession>A0A2M8F1C0</accession>
<dbReference type="EMBL" id="PFSC01000055">
    <property type="protein sequence ID" value="PJC33067.1"/>
    <property type="molecule type" value="Genomic_DNA"/>
</dbReference>
<dbReference type="CDD" id="cd09854">
    <property type="entry name" value="PIN_VapC-like"/>
    <property type="match status" value="1"/>
</dbReference>
<sequence length="124" mass="14324">MADLYLDSNVFIDIQEGRKKISLDIFDNSTVYLAPLSLHMYFYIYKKKMPYDLFKELQELVILVDFTSEIAFKSLEGPTKDFEDNVQLHSAIDAGCDIFYTRDGGLLKMGYFDNLEIKNPTVLS</sequence>
<dbReference type="AlphaFoldDB" id="A0A2M8F1C0"/>
<evidence type="ECO:0008006" key="3">
    <source>
        <dbReference type="Google" id="ProtNLM"/>
    </source>
</evidence>
<gene>
    <name evidence="1" type="ORF">CO051_02170</name>
</gene>
<dbReference type="InterPro" id="IPR029060">
    <property type="entry name" value="PIN-like_dom_sf"/>
</dbReference>
<name>A0A2M8F1C0_9BACT</name>
<comment type="caution">
    <text evidence="1">The sequence shown here is derived from an EMBL/GenBank/DDBJ whole genome shotgun (WGS) entry which is preliminary data.</text>
</comment>
<protein>
    <recommendedName>
        <fullName evidence="3">PIN domain-containing protein</fullName>
    </recommendedName>
</protein>
<reference evidence="2" key="1">
    <citation type="submission" date="2017-09" db="EMBL/GenBank/DDBJ databases">
        <title>Depth-based differentiation of microbial function through sediment-hosted aquifers and enrichment of novel symbionts in the deep terrestrial subsurface.</title>
        <authorList>
            <person name="Probst A.J."/>
            <person name="Ladd B."/>
            <person name="Jarett J.K."/>
            <person name="Geller-Mcgrath D.E."/>
            <person name="Sieber C.M.K."/>
            <person name="Emerson J.B."/>
            <person name="Anantharaman K."/>
            <person name="Thomas B.C."/>
            <person name="Malmstrom R."/>
            <person name="Stieglmeier M."/>
            <person name="Klingl A."/>
            <person name="Woyke T."/>
            <person name="Ryan C.M."/>
            <person name="Banfield J.F."/>
        </authorList>
    </citation>
    <scope>NUCLEOTIDE SEQUENCE [LARGE SCALE GENOMIC DNA]</scope>
</reference>
<evidence type="ECO:0000313" key="1">
    <source>
        <dbReference type="EMBL" id="PJC33067.1"/>
    </source>
</evidence>
<proteinExistence type="predicted"/>
<evidence type="ECO:0000313" key="2">
    <source>
        <dbReference type="Proteomes" id="UP000231383"/>
    </source>
</evidence>
<dbReference type="SUPFAM" id="SSF88723">
    <property type="entry name" value="PIN domain-like"/>
    <property type="match status" value="1"/>
</dbReference>
<dbReference type="Proteomes" id="UP000231383">
    <property type="component" value="Unassembled WGS sequence"/>
</dbReference>